<gene>
    <name evidence="1" type="ORF">Salat_0922400</name>
</gene>
<evidence type="ECO:0000313" key="2">
    <source>
        <dbReference type="Proteomes" id="UP001293254"/>
    </source>
</evidence>
<accession>A0AAE1YKE3</accession>
<reference evidence="1" key="1">
    <citation type="submission" date="2020-06" db="EMBL/GenBank/DDBJ databases">
        <authorList>
            <person name="Li T."/>
            <person name="Hu X."/>
            <person name="Zhang T."/>
            <person name="Song X."/>
            <person name="Zhang H."/>
            <person name="Dai N."/>
            <person name="Sheng W."/>
            <person name="Hou X."/>
            <person name="Wei L."/>
        </authorList>
    </citation>
    <scope>NUCLEOTIDE SEQUENCE</scope>
    <source>
        <strain evidence="1">3651</strain>
        <tissue evidence="1">Leaf</tissue>
    </source>
</reference>
<proteinExistence type="predicted"/>
<reference evidence="1" key="2">
    <citation type="journal article" date="2024" name="Plant">
        <title>Genomic evolution and insights into agronomic trait innovations of Sesamum species.</title>
        <authorList>
            <person name="Miao H."/>
            <person name="Wang L."/>
            <person name="Qu L."/>
            <person name="Liu H."/>
            <person name="Sun Y."/>
            <person name="Le M."/>
            <person name="Wang Q."/>
            <person name="Wei S."/>
            <person name="Zheng Y."/>
            <person name="Lin W."/>
            <person name="Duan Y."/>
            <person name="Cao H."/>
            <person name="Xiong S."/>
            <person name="Wang X."/>
            <person name="Wei L."/>
            <person name="Li C."/>
            <person name="Ma Q."/>
            <person name="Ju M."/>
            <person name="Zhao R."/>
            <person name="Li G."/>
            <person name="Mu C."/>
            <person name="Tian Q."/>
            <person name="Mei H."/>
            <person name="Zhang T."/>
            <person name="Gao T."/>
            <person name="Zhang H."/>
        </authorList>
    </citation>
    <scope>NUCLEOTIDE SEQUENCE</scope>
    <source>
        <strain evidence="1">3651</strain>
    </source>
</reference>
<organism evidence="1 2">
    <name type="scientific">Sesamum alatum</name>
    <dbReference type="NCBI Taxonomy" id="300844"/>
    <lineage>
        <taxon>Eukaryota</taxon>
        <taxon>Viridiplantae</taxon>
        <taxon>Streptophyta</taxon>
        <taxon>Embryophyta</taxon>
        <taxon>Tracheophyta</taxon>
        <taxon>Spermatophyta</taxon>
        <taxon>Magnoliopsida</taxon>
        <taxon>eudicotyledons</taxon>
        <taxon>Gunneridae</taxon>
        <taxon>Pentapetalae</taxon>
        <taxon>asterids</taxon>
        <taxon>lamiids</taxon>
        <taxon>Lamiales</taxon>
        <taxon>Pedaliaceae</taxon>
        <taxon>Sesamum</taxon>
    </lineage>
</organism>
<sequence>MVSIDSSSENLLPHTPTSTNRTAFVRPPCLSDHDVHPLNVLPVDRSYDLFSRIRQMGPHQIQQRPRDRKLMHAVDVLLLMCLRRKQLDLIWICVRPARGSGSHDPFCSFRQCRLHKFNYYKNCNLGI</sequence>
<keyword evidence="2" id="KW-1185">Reference proteome</keyword>
<name>A0AAE1YKE3_9LAMI</name>
<dbReference type="EMBL" id="JACGWO010000003">
    <property type="protein sequence ID" value="KAK4431603.1"/>
    <property type="molecule type" value="Genomic_DNA"/>
</dbReference>
<comment type="caution">
    <text evidence="1">The sequence shown here is derived from an EMBL/GenBank/DDBJ whole genome shotgun (WGS) entry which is preliminary data.</text>
</comment>
<protein>
    <submittedName>
        <fullName evidence="1">Uncharacterized protein</fullName>
    </submittedName>
</protein>
<dbReference type="AlphaFoldDB" id="A0AAE1YKE3"/>
<evidence type="ECO:0000313" key="1">
    <source>
        <dbReference type="EMBL" id="KAK4431603.1"/>
    </source>
</evidence>
<dbReference type="Proteomes" id="UP001293254">
    <property type="component" value="Unassembled WGS sequence"/>
</dbReference>